<evidence type="ECO:0000313" key="3">
    <source>
        <dbReference type="Proteomes" id="UP000509241"/>
    </source>
</evidence>
<dbReference type="OrthoDB" id="382793at2157"/>
<accession>A0A7D5KG20</accession>
<keyword evidence="3" id="KW-1185">Reference proteome</keyword>
<proteinExistence type="predicted"/>
<dbReference type="Pfam" id="PF24364">
    <property type="entry name" value="DUF7520"/>
    <property type="match status" value="1"/>
</dbReference>
<dbReference type="Proteomes" id="UP000509241">
    <property type="component" value="Chromosome"/>
</dbReference>
<organism evidence="2 3">
    <name type="scientific">Natrinema halophilum</name>
    <dbReference type="NCBI Taxonomy" id="1699371"/>
    <lineage>
        <taxon>Archaea</taxon>
        <taxon>Methanobacteriati</taxon>
        <taxon>Methanobacteriota</taxon>
        <taxon>Stenosarchaea group</taxon>
        <taxon>Halobacteria</taxon>
        <taxon>Halobacteriales</taxon>
        <taxon>Natrialbaceae</taxon>
        <taxon>Natrinema</taxon>
    </lineage>
</organism>
<evidence type="ECO:0000256" key="1">
    <source>
        <dbReference type="SAM" id="Phobius"/>
    </source>
</evidence>
<protein>
    <recommendedName>
        <fullName evidence="4">Cox cluster protein</fullName>
    </recommendedName>
</protein>
<name>A0A7D5KG20_9EURY</name>
<dbReference type="AlphaFoldDB" id="A0A7D5KG20"/>
<sequence length="88" mass="8967">MVGDRTIGGRTTVASLGLALIVATAAFGALLGATLPNFRSVDEISLLVITAPISPLTLAVYGAVAMGSFLVALGYVVQILSRFDDDAV</sequence>
<keyword evidence="1" id="KW-1133">Transmembrane helix</keyword>
<dbReference type="EMBL" id="CP058601">
    <property type="protein sequence ID" value="QLG51281.1"/>
    <property type="molecule type" value="Genomic_DNA"/>
</dbReference>
<dbReference type="InterPro" id="IPR055942">
    <property type="entry name" value="DUF7520"/>
</dbReference>
<feature type="transmembrane region" description="Helical" evidence="1">
    <location>
        <begin position="12"/>
        <end position="33"/>
    </location>
</feature>
<feature type="transmembrane region" description="Helical" evidence="1">
    <location>
        <begin position="53"/>
        <end position="77"/>
    </location>
</feature>
<gene>
    <name evidence="2" type="ORF">HYG82_18755</name>
</gene>
<keyword evidence="1" id="KW-0812">Transmembrane</keyword>
<keyword evidence="1" id="KW-0472">Membrane</keyword>
<evidence type="ECO:0000313" key="2">
    <source>
        <dbReference type="EMBL" id="QLG51281.1"/>
    </source>
</evidence>
<dbReference type="KEGG" id="haly:HYG82_18755"/>
<reference evidence="2 3" key="1">
    <citation type="submission" date="2020-07" db="EMBL/GenBank/DDBJ databases">
        <authorList>
            <person name="Cui H."/>
        </authorList>
    </citation>
    <scope>NUCLEOTIDE SEQUENCE [LARGE SCALE GENOMIC DNA]</scope>
    <source>
        <strain evidence="2 3">YPL8</strain>
    </source>
</reference>
<evidence type="ECO:0008006" key="4">
    <source>
        <dbReference type="Google" id="ProtNLM"/>
    </source>
</evidence>